<feature type="chain" id="PRO_5004794098" evidence="2">
    <location>
        <begin position="24"/>
        <end position="309"/>
    </location>
</feature>
<evidence type="ECO:0000259" key="3">
    <source>
        <dbReference type="Pfam" id="PF13354"/>
    </source>
</evidence>
<dbReference type="Pfam" id="PF13354">
    <property type="entry name" value="Beta-lactamase2"/>
    <property type="match status" value="1"/>
</dbReference>
<keyword evidence="2" id="KW-0732">Signal</keyword>
<dbReference type="KEGG" id="gba:J421_0889"/>
<dbReference type="PRINTS" id="PR00118">
    <property type="entry name" value="BLACTAMASEA"/>
</dbReference>
<feature type="signal peptide" evidence="2">
    <location>
        <begin position="1"/>
        <end position="23"/>
    </location>
</feature>
<comment type="catalytic activity">
    <reaction evidence="1">
        <text>a beta-lactam + H2O = a substituted beta-amino acid</text>
        <dbReference type="Rhea" id="RHEA:20401"/>
        <dbReference type="ChEBI" id="CHEBI:15377"/>
        <dbReference type="ChEBI" id="CHEBI:35627"/>
        <dbReference type="ChEBI" id="CHEBI:140347"/>
        <dbReference type="EC" id="3.5.2.6"/>
    </reaction>
</comment>
<dbReference type="InterPro" id="IPR000871">
    <property type="entry name" value="Beta-lactam_class-A"/>
</dbReference>
<dbReference type="PATRIC" id="fig|861299.3.peg.902"/>
<proteinExistence type="predicted"/>
<dbReference type="Proteomes" id="UP000019151">
    <property type="component" value="Chromosome"/>
</dbReference>
<dbReference type="eggNOG" id="COG2367">
    <property type="taxonomic scope" value="Bacteria"/>
</dbReference>
<protein>
    <submittedName>
        <fullName evidence="4">Beta-lactamase</fullName>
    </submittedName>
</protein>
<dbReference type="PANTHER" id="PTHR35333:SF4">
    <property type="entry name" value="SLR0121 PROTEIN"/>
    <property type="match status" value="1"/>
</dbReference>
<organism evidence="4 5">
    <name type="scientific">Gemmatirosa kalamazoonensis</name>
    <dbReference type="NCBI Taxonomy" id="861299"/>
    <lineage>
        <taxon>Bacteria</taxon>
        <taxon>Pseudomonadati</taxon>
        <taxon>Gemmatimonadota</taxon>
        <taxon>Gemmatimonadia</taxon>
        <taxon>Gemmatimonadales</taxon>
        <taxon>Gemmatimonadaceae</taxon>
        <taxon>Gemmatirosa</taxon>
    </lineage>
</organism>
<dbReference type="Gene3D" id="3.40.710.10">
    <property type="entry name" value="DD-peptidase/beta-lactamase superfamily"/>
    <property type="match status" value="1"/>
</dbReference>
<dbReference type="FunCoup" id="W0RCA7">
    <property type="interactions" value="14"/>
</dbReference>
<dbReference type="InParanoid" id="W0RCA7"/>
<keyword evidence="5" id="KW-1185">Reference proteome</keyword>
<dbReference type="InterPro" id="IPR045155">
    <property type="entry name" value="Beta-lactam_cat"/>
</dbReference>
<name>W0RCA7_9BACT</name>
<dbReference type="GO" id="GO:0046677">
    <property type="term" value="P:response to antibiotic"/>
    <property type="evidence" value="ECO:0007669"/>
    <property type="project" value="InterPro"/>
</dbReference>
<accession>W0RCA7</accession>
<reference evidence="4 5" key="1">
    <citation type="journal article" date="2014" name="Genome Announc.">
        <title>Genome Sequence and Methylome of Soil Bacterium Gemmatirosa kalamazoonensis KBS708T, a Member of the Rarely Cultivated Gemmatimonadetes Phylum.</title>
        <authorList>
            <person name="Debruyn J.M."/>
            <person name="Radosevich M."/>
            <person name="Wommack K.E."/>
            <person name="Polson S.W."/>
            <person name="Hauser L.J."/>
            <person name="Fawaz M.N."/>
            <person name="Korlach J."/>
            <person name="Tsai Y.C."/>
        </authorList>
    </citation>
    <scope>NUCLEOTIDE SEQUENCE [LARGE SCALE GENOMIC DNA]</scope>
    <source>
        <strain evidence="4 5">KBS708</strain>
    </source>
</reference>
<sequence>MHGVRIRRALVAALVLAPATLAAQDDSASTRAKHDVLWHRMEDSVRAIAERTDAVVGVAILDLTDGRALYLNADAAYPTASTIKIALLAELYRQDERRDGAKLGDTYTVDAKDAVGGAGIMGGLSPGATRLTNRDLARLMVSLSDNSATNVLIDRVGMERVNALLSGLGLEKTRLRRHMMDTRAAREGRENTATPRELVTLLGALHAGRVLGRVATDSFFAMLSTGKNGYITRLLPPDVTVANKPGDLDGVRNDAAVVFVPGRPFAIAVLTTYGGDDRAAEGRIAEIARAAWTYFDRVGRSWALGRVVR</sequence>
<dbReference type="PANTHER" id="PTHR35333">
    <property type="entry name" value="BETA-LACTAMASE"/>
    <property type="match status" value="1"/>
</dbReference>
<dbReference type="HOGENOM" id="CLU_031960_0_0_0"/>
<evidence type="ECO:0000256" key="2">
    <source>
        <dbReference type="SAM" id="SignalP"/>
    </source>
</evidence>
<dbReference type="EMBL" id="CP007128">
    <property type="protein sequence ID" value="AHG88426.1"/>
    <property type="molecule type" value="Genomic_DNA"/>
</dbReference>
<dbReference type="STRING" id="861299.J421_0889"/>
<dbReference type="SUPFAM" id="SSF56601">
    <property type="entry name" value="beta-lactamase/transpeptidase-like"/>
    <property type="match status" value="1"/>
</dbReference>
<evidence type="ECO:0000313" key="4">
    <source>
        <dbReference type="EMBL" id="AHG88426.1"/>
    </source>
</evidence>
<dbReference type="GO" id="GO:0030655">
    <property type="term" value="P:beta-lactam antibiotic catabolic process"/>
    <property type="evidence" value="ECO:0007669"/>
    <property type="project" value="InterPro"/>
</dbReference>
<dbReference type="InterPro" id="IPR012338">
    <property type="entry name" value="Beta-lactam/transpept-like"/>
</dbReference>
<dbReference type="GO" id="GO:0008800">
    <property type="term" value="F:beta-lactamase activity"/>
    <property type="evidence" value="ECO:0007669"/>
    <property type="project" value="UniProtKB-EC"/>
</dbReference>
<evidence type="ECO:0000256" key="1">
    <source>
        <dbReference type="ARBA" id="ARBA00001526"/>
    </source>
</evidence>
<dbReference type="AlphaFoldDB" id="W0RCA7"/>
<evidence type="ECO:0000313" key="5">
    <source>
        <dbReference type="Proteomes" id="UP000019151"/>
    </source>
</evidence>
<feature type="domain" description="Beta-lactamase class A catalytic" evidence="3">
    <location>
        <begin position="57"/>
        <end position="271"/>
    </location>
</feature>
<gene>
    <name evidence="4" type="ORF">J421_0889</name>
</gene>